<evidence type="ECO:0000313" key="9">
    <source>
        <dbReference type="EMBL" id="TNL99317.1"/>
    </source>
</evidence>
<evidence type="ECO:0000256" key="5">
    <source>
        <dbReference type="ARBA" id="ARBA00022989"/>
    </source>
</evidence>
<accession>A0A5C4U6D2</accession>
<keyword evidence="10" id="KW-1185">Reference proteome</keyword>
<dbReference type="GO" id="GO:0005886">
    <property type="term" value="C:plasma membrane"/>
    <property type="evidence" value="ECO:0007669"/>
    <property type="project" value="UniProtKB-SubCell"/>
</dbReference>
<feature type="transmembrane region" description="Helical" evidence="8">
    <location>
        <begin position="299"/>
        <end position="316"/>
    </location>
</feature>
<keyword evidence="4 8" id="KW-0812">Transmembrane</keyword>
<dbReference type="Proteomes" id="UP000312032">
    <property type="component" value="Unassembled WGS sequence"/>
</dbReference>
<dbReference type="GO" id="GO:0016758">
    <property type="term" value="F:hexosyltransferase activity"/>
    <property type="evidence" value="ECO:0007669"/>
    <property type="project" value="InterPro"/>
</dbReference>
<keyword evidence="3" id="KW-0808">Transferase</keyword>
<keyword evidence="5 8" id="KW-1133">Transmembrane helix</keyword>
<reference evidence="9 10" key="1">
    <citation type="submission" date="2019-06" db="EMBL/GenBank/DDBJ databases">
        <authorList>
            <person name="Li J."/>
        </authorList>
    </citation>
    <scope>NUCLEOTIDE SEQUENCE [LARGE SCALE GENOMIC DNA]</scope>
    <source>
        <strain evidence="9 10">LMG 28165</strain>
    </source>
</reference>
<feature type="transmembrane region" description="Helical" evidence="8">
    <location>
        <begin position="102"/>
        <end position="124"/>
    </location>
</feature>
<proteinExistence type="inferred from homology"/>
<dbReference type="EMBL" id="VDHJ01000003">
    <property type="protein sequence ID" value="TNL99317.1"/>
    <property type="molecule type" value="Genomic_DNA"/>
</dbReference>
<sequence length="407" mass="44076">MRRFFVQEAGTTAFRPRLVGAGTISLLLAALGAFVVWCYLVAEEKTPLTWVVPIDLAIYQKAGTEVSNGGLLYDAPYIYDLPFTYPPFSGVLFQGLAGLNDYALVSVWHGAIALVVLAVLLMVLRERGFRVGPVGIAIALLFTLCLAGTEPLSGTFFFGQINVFLMGLVALDLIPRRLRLPGVGIGLAAGIKLTPAFMGLVLLIQRRWWAAVGSIVTFFITVAIGFWGIRDAKDFWLDAMFDSSRVGEHLNPGAQSLKSVLIRFFDLDSSAVWGLAVLATFALVCVAIYRAVKRENNTLAMCFAGIGACLISPFSWFHHWVWVLPLGFAILLGVNAQLGRRAHAWWQRQAVGAASVLAAVATLAPFATLLVIPNMPSDFYTPAGLLILLAYVVYSFAVPTSSRAVGS</sequence>
<organism evidence="9 10">
    <name type="scientific">Corynebacterium tapiri</name>
    <dbReference type="NCBI Taxonomy" id="1448266"/>
    <lineage>
        <taxon>Bacteria</taxon>
        <taxon>Bacillati</taxon>
        <taxon>Actinomycetota</taxon>
        <taxon>Actinomycetes</taxon>
        <taxon>Mycobacteriales</taxon>
        <taxon>Corynebacteriaceae</taxon>
        <taxon>Corynebacterium</taxon>
    </lineage>
</organism>
<keyword evidence="2" id="KW-1003">Cell membrane</keyword>
<evidence type="ECO:0000256" key="3">
    <source>
        <dbReference type="ARBA" id="ARBA00022679"/>
    </source>
</evidence>
<evidence type="ECO:0000256" key="2">
    <source>
        <dbReference type="ARBA" id="ARBA00022475"/>
    </source>
</evidence>
<gene>
    <name evidence="9" type="ORF">FHE74_02880</name>
</gene>
<feature type="transmembrane region" description="Helical" evidence="8">
    <location>
        <begin position="322"/>
        <end position="338"/>
    </location>
</feature>
<evidence type="ECO:0000256" key="1">
    <source>
        <dbReference type="ARBA" id="ARBA00004651"/>
    </source>
</evidence>
<feature type="transmembrane region" description="Helical" evidence="8">
    <location>
        <begin position="379"/>
        <end position="398"/>
    </location>
</feature>
<feature type="transmembrane region" description="Helical" evidence="8">
    <location>
        <begin position="208"/>
        <end position="229"/>
    </location>
</feature>
<feature type="transmembrane region" description="Helical" evidence="8">
    <location>
        <begin position="131"/>
        <end position="149"/>
    </location>
</feature>
<evidence type="ECO:0000256" key="8">
    <source>
        <dbReference type="SAM" id="Phobius"/>
    </source>
</evidence>
<dbReference type="OrthoDB" id="9774600at2"/>
<evidence type="ECO:0000256" key="6">
    <source>
        <dbReference type="ARBA" id="ARBA00023136"/>
    </source>
</evidence>
<comment type="similarity">
    <text evidence="7">Belongs to the glycosyltransferase 87 family.</text>
</comment>
<name>A0A5C4U6D2_9CORY</name>
<feature type="transmembrane region" description="Helical" evidence="8">
    <location>
        <begin position="350"/>
        <end position="373"/>
    </location>
</feature>
<comment type="caution">
    <text evidence="9">The sequence shown here is derived from an EMBL/GenBank/DDBJ whole genome shotgun (WGS) entry which is preliminary data.</text>
</comment>
<feature type="transmembrane region" description="Helical" evidence="8">
    <location>
        <begin position="271"/>
        <end position="292"/>
    </location>
</feature>
<dbReference type="AlphaFoldDB" id="A0A5C4U6D2"/>
<feature type="transmembrane region" description="Helical" evidence="8">
    <location>
        <begin position="21"/>
        <end position="42"/>
    </location>
</feature>
<evidence type="ECO:0000256" key="4">
    <source>
        <dbReference type="ARBA" id="ARBA00022692"/>
    </source>
</evidence>
<dbReference type="Pfam" id="PF09594">
    <property type="entry name" value="GT87"/>
    <property type="match status" value="1"/>
</dbReference>
<dbReference type="InterPro" id="IPR018584">
    <property type="entry name" value="GT87"/>
</dbReference>
<evidence type="ECO:0000256" key="7">
    <source>
        <dbReference type="ARBA" id="ARBA00024033"/>
    </source>
</evidence>
<keyword evidence="6 8" id="KW-0472">Membrane</keyword>
<protein>
    <submittedName>
        <fullName evidence="9">DUF2029 domain-containing protein</fullName>
    </submittedName>
</protein>
<evidence type="ECO:0000313" key="10">
    <source>
        <dbReference type="Proteomes" id="UP000312032"/>
    </source>
</evidence>
<comment type="subcellular location">
    <subcellularLocation>
        <location evidence="1">Cell membrane</location>
        <topology evidence="1">Multi-pass membrane protein</topology>
    </subcellularLocation>
</comment>